<dbReference type="AlphaFoldDB" id="A0A8H6VDA0"/>
<name>A0A8H6VDA0_9PEZI</name>
<gene>
    <name evidence="1" type="ORF">HII31_10640</name>
</gene>
<dbReference type="InterPro" id="IPR053714">
    <property type="entry name" value="Iso_Racemase_Enz_sf"/>
</dbReference>
<reference evidence="1" key="1">
    <citation type="submission" date="2020-04" db="EMBL/GenBank/DDBJ databases">
        <title>Draft genome resource of the tomato pathogen Pseudocercospora fuligena.</title>
        <authorList>
            <person name="Zaccaron A."/>
        </authorList>
    </citation>
    <scope>NUCLEOTIDE SEQUENCE</scope>
    <source>
        <strain evidence="1">PF001</strain>
    </source>
</reference>
<protein>
    <submittedName>
        <fullName evidence="1">Maleate isomerase</fullName>
    </submittedName>
</protein>
<keyword evidence="1" id="KW-0413">Isomerase</keyword>
<dbReference type="PIRSF" id="PIRSF015736">
    <property type="entry name" value="MI"/>
    <property type="match status" value="1"/>
</dbReference>
<comment type="caution">
    <text evidence="1">The sequence shown here is derived from an EMBL/GenBank/DDBJ whole genome shotgun (WGS) entry which is preliminary data.</text>
</comment>
<dbReference type="GO" id="GO:0016853">
    <property type="term" value="F:isomerase activity"/>
    <property type="evidence" value="ECO:0007669"/>
    <property type="project" value="UniProtKB-KW"/>
</dbReference>
<dbReference type="PANTHER" id="PTHR40267:SF1">
    <property type="entry name" value="BLR3294 PROTEIN"/>
    <property type="match status" value="1"/>
</dbReference>
<dbReference type="InterPro" id="IPR026286">
    <property type="entry name" value="MaiA/AMDase"/>
</dbReference>
<sequence>MSAEKLVRLGVLVPSSNTALEPLTSAILSTLNNVSAHFSRFEVTEISLSEQALSQFDNSKIIEAAKLLQHAHVDVIGWSGTSSGWLGLEADDRLCKRIEEATGVKATTSVIGLCNILQEVMKDGDSKARFGLVTPYLDEVQKKVVETFGKAGYEVVAESHLNGKVNVEFADITEEELDEQVAEVVEKMEDEPVRIVSTFCTNLRAAQRASYWENKYPGLIVADTVATVIWDMLRIAGLDITNLRGWGSIFSKSPTKAES</sequence>
<proteinExistence type="predicted"/>
<dbReference type="OrthoDB" id="414270at2759"/>
<dbReference type="Gene3D" id="3.40.50.12500">
    <property type="match status" value="1"/>
</dbReference>
<accession>A0A8H6VDA0</accession>
<dbReference type="Pfam" id="PF17645">
    <property type="entry name" value="Amdase"/>
    <property type="match status" value="1"/>
</dbReference>
<evidence type="ECO:0000313" key="1">
    <source>
        <dbReference type="EMBL" id="KAF7188068.1"/>
    </source>
</evidence>
<evidence type="ECO:0000313" key="2">
    <source>
        <dbReference type="Proteomes" id="UP000660729"/>
    </source>
</evidence>
<dbReference type="Proteomes" id="UP000660729">
    <property type="component" value="Unassembled WGS sequence"/>
</dbReference>
<dbReference type="PANTHER" id="PTHR40267">
    <property type="entry name" value="BLR3294 PROTEIN"/>
    <property type="match status" value="1"/>
</dbReference>
<dbReference type="EMBL" id="JABCIY010000217">
    <property type="protein sequence ID" value="KAF7188068.1"/>
    <property type="molecule type" value="Genomic_DNA"/>
</dbReference>
<keyword evidence="2" id="KW-1185">Reference proteome</keyword>
<organism evidence="1 2">
    <name type="scientific">Pseudocercospora fuligena</name>
    <dbReference type="NCBI Taxonomy" id="685502"/>
    <lineage>
        <taxon>Eukaryota</taxon>
        <taxon>Fungi</taxon>
        <taxon>Dikarya</taxon>
        <taxon>Ascomycota</taxon>
        <taxon>Pezizomycotina</taxon>
        <taxon>Dothideomycetes</taxon>
        <taxon>Dothideomycetidae</taxon>
        <taxon>Mycosphaerellales</taxon>
        <taxon>Mycosphaerellaceae</taxon>
        <taxon>Pseudocercospora</taxon>
    </lineage>
</organism>